<name>A0A504Y3W3_LEIDO</name>
<evidence type="ECO:0000313" key="3">
    <source>
        <dbReference type="Proteomes" id="UP000318821"/>
    </source>
</evidence>
<accession>A0A504Y3W3</accession>
<gene>
    <name evidence="2" type="ORF">CGC20_11085</name>
</gene>
<dbReference type="EMBL" id="RHLD01000006">
    <property type="protein sequence ID" value="TPP55623.1"/>
    <property type="molecule type" value="Genomic_DNA"/>
</dbReference>
<proteinExistence type="predicted"/>
<protein>
    <submittedName>
        <fullName evidence="2">Uncharacterized protein</fullName>
    </submittedName>
</protein>
<reference evidence="3" key="1">
    <citation type="submission" date="2019-02" db="EMBL/GenBank/DDBJ databases">
        <title>FDA dAtabase for Regulatory Grade micrObial Sequences (FDA-ARGOS): Supporting development and validation of Infectious Disease Dx tests.</title>
        <authorList>
            <person name="Duncan R."/>
            <person name="Fisher C."/>
            <person name="Tallon L."/>
            <person name="Sadzewicz L."/>
            <person name="Sengamalay N."/>
            <person name="Ott S."/>
            <person name="Godinez A."/>
            <person name="Nagaraj S."/>
            <person name="Vavikolanu K."/>
            <person name="Vyas G."/>
            <person name="Nadendla S."/>
            <person name="Aluvathingal J."/>
            <person name="Sichtig H."/>
        </authorList>
    </citation>
    <scope>NUCLEOTIDE SEQUENCE [LARGE SCALE GENOMIC DNA]</scope>
    <source>
        <strain evidence="3">FDAARGOS_360</strain>
    </source>
</reference>
<dbReference type="Proteomes" id="UP000318821">
    <property type="component" value="Unassembled WGS sequence"/>
</dbReference>
<dbReference type="VEuPathDB" id="TriTrypDB:LdBPK_330680.1"/>
<dbReference type="VEuPathDB" id="TriTrypDB:LDHU3_33.0970"/>
<keyword evidence="1" id="KW-0175">Coiled coil</keyword>
<dbReference type="VEuPathDB" id="TriTrypDB:LdCL_330012300"/>
<sequence length="511" mass="56176">MSAEARISQLQDEASDLRRQVTMLKEVLETELERMRAEVQRLLNEAKQFLATCKQDSVTRMDHLDPAKRTLTRACERAIRTEELQEAEETAGFASEQLMCAAVARAANNLAEGATPRSTGTDKTTYPSVLSTQCSAARDAAGGDGFTARDAIRCLIPRVEQVFDFYAALHVTDAELLYPTMHLPQFTTMARDGALDRGCRPLLPELLWMTALRDLPSTGGRERTDRRHGSTLLLPRVFDGDSLFQPVTARRDLFVHERLRAITKAEFPRVLYVIFRAAVHNGQEGAAAPEAFCAYLSEHFLPTVERCIRRRKAARTLLIDGKAACFDPSALSPRAGVPNTLAASDLPTTATGVCSPLPPFADIVAAYGSDAGVQRVAQQFTPRLKRCFRHAVRCLPTSRAEDARMSVDAFVESARQHHLLPLISREQLRDIFVFCLTLDGDSAPGAAGSGRLSTKQAASLTARDSITCFSFITAAMYCLAEVIYGGSPSLRQQYASPCARTSKLLVKMFVL</sequence>
<comment type="caution">
    <text evidence="2">The sequence shown here is derived from an EMBL/GenBank/DDBJ whole genome shotgun (WGS) entry which is preliminary data.</text>
</comment>
<evidence type="ECO:0000256" key="1">
    <source>
        <dbReference type="SAM" id="Coils"/>
    </source>
</evidence>
<feature type="coiled-coil region" evidence="1">
    <location>
        <begin position="7"/>
        <end position="52"/>
    </location>
</feature>
<dbReference type="AlphaFoldDB" id="A0A504Y3W3"/>
<evidence type="ECO:0000313" key="2">
    <source>
        <dbReference type="EMBL" id="TPP55623.1"/>
    </source>
</evidence>
<organism evidence="2 3">
    <name type="scientific">Leishmania donovani</name>
    <dbReference type="NCBI Taxonomy" id="5661"/>
    <lineage>
        <taxon>Eukaryota</taxon>
        <taxon>Discoba</taxon>
        <taxon>Euglenozoa</taxon>
        <taxon>Kinetoplastea</taxon>
        <taxon>Metakinetoplastina</taxon>
        <taxon>Trypanosomatida</taxon>
        <taxon>Trypanosomatidae</taxon>
        <taxon>Leishmaniinae</taxon>
        <taxon>Leishmania</taxon>
    </lineage>
</organism>